<reference evidence="7 8" key="1">
    <citation type="journal article" date="2013" name="PLoS Genet.">
        <title>Distinctive expansion of potential virulence genes in the genome of the oomycete fish pathogen Saprolegnia parasitica.</title>
        <authorList>
            <person name="Jiang R.H."/>
            <person name="de Bruijn I."/>
            <person name="Haas B.J."/>
            <person name="Belmonte R."/>
            <person name="Lobach L."/>
            <person name="Christie J."/>
            <person name="van den Ackerveken G."/>
            <person name="Bottin A."/>
            <person name="Bulone V."/>
            <person name="Diaz-Moreno S.M."/>
            <person name="Dumas B."/>
            <person name="Fan L."/>
            <person name="Gaulin E."/>
            <person name="Govers F."/>
            <person name="Grenville-Briggs L.J."/>
            <person name="Horner N.R."/>
            <person name="Levin J.Z."/>
            <person name="Mammella M."/>
            <person name="Meijer H.J."/>
            <person name="Morris P."/>
            <person name="Nusbaum C."/>
            <person name="Oome S."/>
            <person name="Phillips A.J."/>
            <person name="van Rooyen D."/>
            <person name="Rzeszutek E."/>
            <person name="Saraiva M."/>
            <person name="Secombes C.J."/>
            <person name="Seidl M.F."/>
            <person name="Snel B."/>
            <person name="Stassen J.H."/>
            <person name="Sykes S."/>
            <person name="Tripathy S."/>
            <person name="van den Berg H."/>
            <person name="Vega-Arreguin J.C."/>
            <person name="Wawra S."/>
            <person name="Young S.K."/>
            <person name="Zeng Q."/>
            <person name="Dieguez-Uribeondo J."/>
            <person name="Russ C."/>
            <person name="Tyler B.M."/>
            <person name="van West P."/>
        </authorList>
    </citation>
    <scope>NUCLEOTIDE SEQUENCE [LARGE SCALE GENOMIC DNA]</scope>
    <source>
        <strain evidence="7 8">CBS 223.65</strain>
    </source>
</reference>
<dbReference type="EMBL" id="KK583243">
    <property type="protein sequence ID" value="KDO24347.1"/>
    <property type="molecule type" value="Genomic_DNA"/>
</dbReference>
<dbReference type="PANTHER" id="PTHR43102:SF2">
    <property type="entry name" value="GAF DOMAIN-CONTAINING PROTEIN"/>
    <property type="match status" value="1"/>
</dbReference>
<accession>A0A067CC01</accession>
<keyword evidence="2 4" id="KW-0863">Zinc-finger</keyword>
<dbReference type="KEGG" id="spar:SPRG_10424"/>
<evidence type="ECO:0000259" key="6">
    <source>
        <dbReference type="PROSITE" id="PS50178"/>
    </source>
</evidence>
<evidence type="ECO:0000313" key="8">
    <source>
        <dbReference type="Proteomes" id="UP000030745"/>
    </source>
</evidence>
<dbReference type="SUPFAM" id="SSF57903">
    <property type="entry name" value="FYVE/PHD zinc finger"/>
    <property type="match status" value="1"/>
</dbReference>
<feature type="region of interest" description="Disordered" evidence="5">
    <location>
        <begin position="481"/>
        <end position="534"/>
    </location>
</feature>
<organism evidence="7 8">
    <name type="scientific">Saprolegnia parasitica (strain CBS 223.65)</name>
    <dbReference type="NCBI Taxonomy" id="695850"/>
    <lineage>
        <taxon>Eukaryota</taxon>
        <taxon>Sar</taxon>
        <taxon>Stramenopiles</taxon>
        <taxon>Oomycota</taxon>
        <taxon>Saprolegniomycetes</taxon>
        <taxon>Saprolegniales</taxon>
        <taxon>Saprolegniaceae</taxon>
        <taxon>Saprolegnia</taxon>
    </lineage>
</organism>
<dbReference type="AlphaFoldDB" id="A0A067CC01"/>
<evidence type="ECO:0000256" key="3">
    <source>
        <dbReference type="ARBA" id="ARBA00022833"/>
    </source>
</evidence>
<keyword evidence="1" id="KW-0479">Metal-binding</keyword>
<dbReference type="VEuPathDB" id="FungiDB:SPRG_10424"/>
<dbReference type="Gene3D" id="3.30.40.10">
    <property type="entry name" value="Zinc/RING finger domain, C3HC4 (zinc finger)"/>
    <property type="match status" value="1"/>
</dbReference>
<keyword evidence="3" id="KW-0862">Zinc</keyword>
<dbReference type="PROSITE" id="PS50178">
    <property type="entry name" value="ZF_FYVE"/>
    <property type="match status" value="1"/>
</dbReference>
<dbReference type="Pfam" id="PF01363">
    <property type="entry name" value="FYVE"/>
    <property type="match status" value="1"/>
</dbReference>
<proteinExistence type="predicted"/>
<feature type="compositionally biased region" description="Polar residues" evidence="5">
    <location>
        <begin position="510"/>
        <end position="534"/>
    </location>
</feature>
<dbReference type="OrthoDB" id="5872154at2759"/>
<dbReference type="InterPro" id="IPR011011">
    <property type="entry name" value="Znf_FYVE_PHD"/>
</dbReference>
<dbReference type="GO" id="GO:0008270">
    <property type="term" value="F:zinc ion binding"/>
    <property type="evidence" value="ECO:0007669"/>
    <property type="project" value="UniProtKB-KW"/>
</dbReference>
<sequence length="534" mass="59168">MEASLMDDLESQARTSLSLFSFGDVGEYTLLSQSTNSAAKLRLEERVVKRGGETTLYLVRSTVFVAAELHELLPILINSEKTAMNDAVQFFFGGKHRHCTQVFRQKRDTGVASLKRVIADQGTILKSRWQCSFLDFEGTLVPDWRDDYAAQPKPDMFVRVMQSSSLLDDPLMHPLPANTKLKSISPRGVMVRKVPNPSSNPSDAPLGVEVQFVVSFLETALINLPRRSRYQKLVAQMAKLEDVVVSRRLSRTFRDRKLNPLHPQIQNWVANDNRTTCHICDAKFHFSKRRHHCRLCGEIACDACSPKMEVWLPYKSAPTAVRICTDCVHAQQADDDDDVATATLAKSKNVSVFDTIYDAMYCNNQSFKDRPVERDLRGTASSSPSSSSELGDDIAESVSLLDLNLHLAPPQDETGDVCKCCRDLLGAVRYGCSMCTGVVCGACNLQVHGNDGVENLCRICVGKDSVTQLLTRSDKGLRHSINVGGLDGRRRSSSSNAVLSQSARPHRSRLSSVFSNTDPSRHLTSSPPTSWVIS</sequence>
<evidence type="ECO:0000256" key="4">
    <source>
        <dbReference type="PROSITE-ProRule" id="PRU00091"/>
    </source>
</evidence>
<dbReference type="PANTHER" id="PTHR43102">
    <property type="entry name" value="SLR1143 PROTEIN"/>
    <property type="match status" value="1"/>
</dbReference>
<dbReference type="InterPro" id="IPR013083">
    <property type="entry name" value="Znf_RING/FYVE/PHD"/>
</dbReference>
<protein>
    <recommendedName>
        <fullName evidence="6">FYVE-type domain-containing protein</fullName>
    </recommendedName>
</protein>
<evidence type="ECO:0000256" key="2">
    <source>
        <dbReference type="ARBA" id="ARBA00022771"/>
    </source>
</evidence>
<dbReference type="Proteomes" id="UP000030745">
    <property type="component" value="Unassembled WGS sequence"/>
</dbReference>
<dbReference type="InterPro" id="IPR000306">
    <property type="entry name" value="Znf_FYVE"/>
</dbReference>
<dbReference type="GeneID" id="24132535"/>
<evidence type="ECO:0000256" key="5">
    <source>
        <dbReference type="SAM" id="MobiDB-lite"/>
    </source>
</evidence>
<dbReference type="RefSeq" id="XP_012204942.1">
    <property type="nucleotide sequence ID" value="XM_012349552.1"/>
</dbReference>
<dbReference type="OMA" id="RTTCHIC"/>
<evidence type="ECO:0000256" key="1">
    <source>
        <dbReference type="ARBA" id="ARBA00022723"/>
    </source>
</evidence>
<dbReference type="CDD" id="cd00065">
    <property type="entry name" value="FYVE_like_SF"/>
    <property type="match status" value="1"/>
</dbReference>
<dbReference type="InterPro" id="IPR017455">
    <property type="entry name" value="Znf_FYVE-rel"/>
</dbReference>
<evidence type="ECO:0000313" key="7">
    <source>
        <dbReference type="EMBL" id="KDO24347.1"/>
    </source>
</evidence>
<keyword evidence="8" id="KW-1185">Reference proteome</keyword>
<name>A0A067CC01_SAPPC</name>
<dbReference type="SMART" id="SM00064">
    <property type="entry name" value="FYVE"/>
    <property type="match status" value="1"/>
</dbReference>
<feature type="domain" description="FYVE-type" evidence="6">
    <location>
        <begin position="271"/>
        <end position="332"/>
    </location>
</feature>
<gene>
    <name evidence="7" type="ORF">SPRG_10424</name>
</gene>